<dbReference type="PROSITE" id="PS50110">
    <property type="entry name" value="RESPONSE_REGULATORY"/>
    <property type="match status" value="1"/>
</dbReference>
<dbReference type="Gene3D" id="1.10.287.130">
    <property type="match status" value="1"/>
</dbReference>
<dbReference type="InterPro" id="IPR003661">
    <property type="entry name" value="HisK_dim/P_dom"/>
</dbReference>
<evidence type="ECO:0000256" key="7">
    <source>
        <dbReference type="ARBA" id="ARBA00022679"/>
    </source>
</evidence>
<evidence type="ECO:0000256" key="9">
    <source>
        <dbReference type="ARBA" id="ARBA00022741"/>
    </source>
</evidence>
<evidence type="ECO:0000256" key="14">
    <source>
        <dbReference type="ARBA" id="ARBA00023136"/>
    </source>
</evidence>
<evidence type="ECO:0000256" key="10">
    <source>
        <dbReference type="ARBA" id="ARBA00022777"/>
    </source>
</evidence>
<dbReference type="InterPro" id="IPR001789">
    <property type="entry name" value="Sig_transdc_resp-reg_receiver"/>
</dbReference>
<evidence type="ECO:0000256" key="8">
    <source>
        <dbReference type="ARBA" id="ARBA00022692"/>
    </source>
</evidence>
<evidence type="ECO:0000256" key="11">
    <source>
        <dbReference type="ARBA" id="ARBA00022840"/>
    </source>
</evidence>
<feature type="domain" description="HPt" evidence="21">
    <location>
        <begin position="662"/>
        <end position="758"/>
    </location>
</feature>
<reference evidence="22 23" key="1">
    <citation type="submission" date="2019-09" db="EMBL/GenBank/DDBJ databases">
        <authorList>
            <person name="Chandra G."/>
            <person name="Truman W A."/>
        </authorList>
    </citation>
    <scope>NUCLEOTIDE SEQUENCE [LARGE SCALE GENOMIC DNA]</scope>
    <source>
        <strain evidence="22">PS710</strain>
    </source>
</reference>
<keyword evidence="10 22" id="KW-0418">Kinase</keyword>
<dbReference type="SUPFAM" id="SSF55874">
    <property type="entry name" value="ATPase domain of HSP90 chaperone/DNA topoisomerase II/histidine kinase"/>
    <property type="match status" value="1"/>
</dbReference>
<dbReference type="InterPro" id="IPR003594">
    <property type="entry name" value="HATPase_dom"/>
</dbReference>
<dbReference type="CDD" id="cd00082">
    <property type="entry name" value="HisKA"/>
    <property type="match status" value="1"/>
</dbReference>
<dbReference type="Gene3D" id="3.30.565.10">
    <property type="entry name" value="Histidine kinase-like ATPase, C-terminal domain"/>
    <property type="match status" value="1"/>
</dbReference>
<dbReference type="InterPro" id="IPR036097">
    <property type="entry name" value="HisK_dim/P_sf"/>
</dbReference>
<dbReference type="SUPFAM" id="SSF158472">
    <property type="entry name" value="HAMP domain-like"/>
    <property type="match status" value="1"/>
</dbReference>
<dbReference type="GO" id="GO:0005524">
    <property type="term" value="F:ATP binding"/>
    <property type="evidence" value="ECO:0007669"/>
    <property type="project" value="UniProtKB-KW"/>
</dbReference>
<evidence type="ECO:0000256" key="3">
    <source>
        <dbReference type="ARBA" id="ARBA00012438"/>
    </source>
</evidence>
<dbReference type="SUPFAM" id="SSF52172">
    <property type="entry name" value="CheY-like"/>
    <property type="match status" value="1"/>
</dbReference>
<dbReference type="InterPro" id="IPR033414">
    <property type="entry name" value="Sensor_dom"/>
</dbReference>
<dbReference type="GO" id="GO:0005886">
    <property type="term" value="C:plasma membrane"/>
    <property type="evidence" value="ECO:0007669"/>
    <property type="project" value="UniProtKB-SubCell"/>
</dbReference>
<keyword evidence="7 22" id="KW-0808">Transferase</keyword>
<dbReference type="InterPro" id="IPR005467">
    <property type="entry name" value="His_kinase_dom"/>
</dbReference>
<dbReference type="PROSITE" id="PS50885">
    <property type="entry name" value="HAMP"/>
    <property type="match status" value="1"/>
</dbReference>
<dbReference type="InterPro" id="IPR003660">
    <property type="entry name" value="HAMP_dom"/>
</dbReference>
<feature type="transmembrane region" description="Helical" evidence="17">
    <location>
        <begin position="150"/>
        <end position="169"/>
    </location>
</feature>
<feature type="modified residue" description="4-aspartylphosphate" evidence="16">
    <location>
        <position position="564"/>
    </location>
</feature>
<dbReference type="Pfam" id="PF02518">
    <property type="entry name" value="HATPase_c"/>
    <property type="match status" value="1"/>
</dbReference>
<keyword evidence="12 17" id="KW-1133">Transmembrane helix</keyword>
<evidence type="ECO:0000256" key="2">
    <source>
        <dbReference type="ARBA" id="ARBA00004429"/>
    </source>
</evidence>
<dbReference type="CDD" id="cd16922">
    <property type="entry name" value="HATPase_EvgS-ArcB-TorS-like"/>
    <property type="match status" value="1"/>
</dbReference>
<keyword evidence="11" id="KW-0067">ATP-binding</keyword>
<dbReference type="EC" id="2.7.13.3" evidence="3"/>
<evidence type="ECO:0000256" key="5">
    <source>
        <dbReference type="ARBA" id="ARBA00022519"/>
    </source>
</evidence>
<dbReference type="SMART" id="SM00388">
    <property type="entry name" value="HisKA"/>
    <property type="match status" value="1"/>
</dbReference>
<dbReference type="InterPro" id="IPR036890">
    <property type="entry name" value="HATPase_C_sf"/>
</dbReference>
<dbReference type="RefSeq" id="WP_150762877.1">
    <property type="nucleotide sequence ID" value="NZ_CABVHW010000001.1"/>
</dbReference>
<dbReference type="SUPFAM" id="SSF47384">
    <property type="entry name" value="Homodimeric domain of signal transducing histidine kinase"/>
    <property type="match status" value="1"/>
</dbReference>
<name>A0A5E6ZZE9_PSEFL</name>
<keyword evidence="8 17" id="KW-0812">Transmembrane</keyword>
<dbReference type="SUPFAM" id="SSF47226">
    <property type="entry name" value="Histidine-containing phosphotransfer domain, HPT domain"/>
    <property type="match status" value="1"/>
</dbReference>
<dbReference type="Pfam" id="PF00512">
    <property type="entry name" value="HisKA"/>
    <property type="match status" value="1"/>
</dbReference>
<evidence type="ECO:0000256" key="16">
    <source>
        <dbReference type="PROSITE-ProRule" id="PRU00169"/>
    </source>
</evidence>
<organism evidence="22 23">
    <name type="scientific">Pseudomonas fluorescens</name>
    <dbReference type="NCBI Taxonomy" id="294"/>
    <lineage>
        <taxon>Bacteria</taxon>
        <taxon>Pseudomonadati</taxon>
        <taxon>Pseudomonadota</taxon>
        <taxon>Gammaproteobacteria</taxon>
        <taxon>Pseudomonadales</taxon>
        <taxon>Pseudomonadaceae</taxon>
        <taxon>Pseudomonas</taxon>
    </lineage>
</organism>
<evidence type="ECO:0000256" key="12">
    <source>
        <dbReference type="ARBA" id="ARBA00022989"/>
    </source>
</evidence>
<dbReference type="Pfam" id="PF17149">
    <property type="entry name" value="CHASE5"/>
    <property type="match status" value="1"/>
</dbReference>
<dbReference type="Gene3D" id="3.40.50.2300">
    <property type="match status" value="1"/>
</dbReference>
<dbReference type="Pfam" id="PF00072">
    <property type="entry name" value="Response_reg"/>
    <property type="match status" value="1"/>
</dbReference>
<sequence length="758" mass="83624">MSRASPGGLLRRLLLFILLFSLCFTILASTVQLYFEYRREMRDIDSRMELIRAGYLASLERSLWDLNQEQLNVQLRGLVDFSDVARVHLRSPDFDLLQGSAAPAGPLRIERFQLNYQPPSGPSRHLGELEVSIDLDAVYRRLYATGLTSLLWMSVFLCGLAVALSGLFYRLVTRHLQVMADFARRIAAGDWHEPLRLDKSSTGRDDEIDTVAHALDDMRRAILSDIHRREVDRLALQDKRDELQKMVERRTASLLRAKDEAEAANRAKSRFLATMSHELRTPLNGILGMAQLLRGASLDERNGKRLEALYKAGEGLLTILNEVLYFARLEEGESHPEQVDFSLGQLLDEVLTLLEPRGLSNGTQLQCRIDPQVEDRCHGAEQFLRQVLSNLLANAIKFTEAGHISVDVALLAAGDPSTGQRLRFSVTDNGIGIAASVQEKIFERFTQASEDVALRYGGTGLGLAISKHLVQLLGGRIGVDSQEGQGSCFWFELSLQPALAAAPVTRTPSPVQALSILVVEDVALNREVVSGLLERDGHWVSLAEDAEQALALCRRQAFELILLDVHLPGMSGVELCRLLRRTPGPNQHSRIFALTASVQPALVRGYLDAGMQGILAKPLKLDNLRQALAGELPMPEPAPDTHPMGWQLMDWQLLHTHRSLLGEQKLQGLLGVLRDSIAQHRVALMEAIEAGDCTEVAHLAHRLAGSSDSLGFRALAEVLRALEEAALSNDTAAVHALVPKFQGVLQASQGVLADELNA</sequence>
<keyword evidence="5" id="KW-0997">Cell inner membrane</keyword>
<evidence type="ECO:0000256" key="6">
    <source>
        <dbReference type="ARBA" id="ARBA00022553"/>
    </source>
</evidence>
<dbReference type="FunFam" id="1.10.287.130:FF:000004">
    <property type="entry name" value="Ethylene receptor 1"/>
    <property type="match status" value="1"/>
</dbReference>
<evidence type="ECO:0000259" key="18">
    <source>
        <dbReference type="PROSITE" id="PS50109"/>
    </source>
</evidence>
<dbReference type="InterPro" id="IPR011006">
    <property type="entry name" value="CheY-like_superfamily"/>
</dbReference>
<gene>
    <name evidence="22" type="primary">rcsC_1</name>
    <name evidence="22" type="ORF">PS710_00334</name>
</gene>
<dbReference type="GO" id="GO:0000155">
    <property type="term" value="F:phosphorelay sensor kinase activity"/>
    <property type="evidence" value="ECO:0007669"/>
    <property type="project" value="InterPro"/>
</dbReference>
<evidence type="ECO:0000313" key="22">
    <source>
        <dbReference type="EMBL" id="VVN69601.1"/>
    </source>
</evidence>
<dbReference type="Gene3D" id="6.10.340.10">
    <property type="match status" value="1"/>
</dbReference>
<evidence type="ECO:0000259" key="19">
    <source>
        <dbReference type="PROSITE" id="PS50110"/>
    </source>
</evidence>
<dbReference type="AlphaFoldDB" id="A0A5E6ZZE9"/>
<evidence type="ECO:0000256" key="17">
    <source>
        <dbReference type="SAM" id="Phobius"/>
    </source>
</evidence>
<dbReference type="Pfam" id="PF01627">
    <property type="entry name" value="Hpt"/>
    <property type="match status" value="1"/>
</dbReference>
<evidence type="ECO:0000313" key="23">
    <source>
        <dbReference type="Proteomes" id="UP000381093"/>
    </source>
</evidence>
<dbReference type="CDD" id="cd17546">
    <property type="entry name" value="REC_hyHK_CKI1_RcsC-like"/>
    <property type="match status" value="1"/>
</dbReference>
<evidence type="ECO:0000256" key="1">
    <source>
        <dbReference type="ARBA" id="ARBA00000085"/>
    </source>
</evidence>
<evidence type="ECO:0000256" key="4">
    <source>
        <dbReference type="ARBA" id="ARBA00022475"/>
    </source>
</evidence>
<keyword evidence="13" id="KW-0902">Two-component regulatory system</keyword>
<dbReference type="SMART" id="SM00304">
    <property type="entry name" value="HAMP"/>
    <property type="match status" value="1"/>
</dbReference>
<dbReference type="PROSITE" id="PS50109">
    <property type="entry name" value="HIS_KIN"/>
    <property type="match status" value="1"/>
</dbReference>
<dbReference type="PROSITE" id="PS50894">
    <property type="entry name" value="HPT"/>
    <property type="match status" value="1"/>
</dbReference>
<dbReference type="PRINTS" id="PR00344">
    <property type="entry name" value="BCTRLSENSOR"/>
</dbReference>
<dbReference type="SMART" id="SM00448">
    <property type="entry name" value="REC"/>
    <property type="match status" value="1"/>
</dbReference>
<dbReference type="SMART" id="SM00387">
    <property type="entry name" value="HATPase_c"/>
    <property type="match status" value="1"/>
</dbReference>
<keyword evidence="6 16" id="KW-0597">Phosphoprotein</keyword>
<evidence type="ECO:0000259" key="20">
    <source>
        <dbReference type="PROSITE" id="PS50885"/>
    </source>
</evidence>
<comment type="subcellular location">
    <subcellularLocation>
        <location evidence="2">Cell inner membrane</location>
        <topology evidence="2">Multi-pass membrane protein</topology>
    </subcellularLocation>
</comment>
<keyword evidence="9" id="KW-0547">Nucleotide-binding</keyword>
<accession>A0A5E6ZZE9</accession>
<evidence type="ECO:0000256" key="13">
    <source>
        <dbReference type="ARBA" id="ARBA00023012"/>
    </source>
</evidence>
<dbReference type="CDD" id="cd06225">
    <property type="entry name" value="HAMP"/>
    <property type="match status" value="1"/>
</dbReference>
<evidence type="ECO:0000256" key="15">
    <source>
        <dbReference type="PROSITE-ProRule" id="PRU00110"/>
    </source>
</evidence>
<evidence type="ECO:0000259" key="21">
    <source>
        <dbReference type="PROSITE" id="PS50894"/>
    </source>
</evidence>
<dbReference type="PANTHER" id="PTHR43047:SF64">
    <property type="entry name" value="HISTIDINE KINASE CONTAINING CHEY-HOMOLOGOUS RECEIVER DOMAIN AND PAS DOMAIN-RELATED"/>
    <property type="match status" value="1"/>
</dbReference>
<dbReference type="InterPro" id="IPR036641">
    <property type="entry name" value="HPT_dom_sf"/>
</dbReference>
<dbReference type="Proteomes" id="UP000381093">
    <property type="component" value="Unassembled WGS sequence"/>
</dbReference>
<dbReference type="EMBL" id="CABVHW010000001">
    <property type="protein sequence ID" value="VVN69601.1"/>
    <property type="molecule type" value="Genomic_DNA"/>
</dbReference>
<proteinExistence type="predicted"/>
<feature type="domain" description="Histidine kinase" evidence="18">
    <location>
        <begin position="274"/>
        <end position="497"/>
    </location>
</feature>
<keyword evidence="4" id="KW-1003">Cell membrane</keyword>
<dbReference type="InterPro" id="IPR004358">
    <property type="entry name" value="Sig_transdc_His_kin-like_C"/>
</dbReference>
<comment type="catalytic activity">
    <reaction evidence="1">
        <text>ATP + protein L-histidine = ADP + protein N-phospho-L-histidine.</text>
        <dbReference type="EC" id="2.7.13.3"/>
    </reaction>
</comment>
<keyword evidence="14 17" id="KW-0472">Membrane</keyword>
<feature type="domain" description="Response regulatory" evidence="19">
    <location>
        <begin position="515"/>
        <end position="632"/>
    </location>
</feature>
<protein>
    <recommendedName>
        <fullName evidence="3">histidine kinase</fullName>
        <ecNumber evidence="3">2.7.13.3</ecNumber>
    </recommendedName>
</protein>
<dbReference type="Gene3D" id="1.20.120.160">
    <property type="entry name" value="HPT domain"/>
    <property type="match status" value="1"/>
</dbReference>
<dbReference type="FunFam" id="3.30.565.10:FF:000010">
    <property type="entry name" value="Sensor histidine kinase RcsC"/>
    <property type="match status" value="1"/>
</dbReference>
<feature type="domain" description="HAMP" evidence="20">
    <location>
        <begin position="170"/>
        <end position="227"/>
    </location>
</feature>
<feature type="modified residue" description="Phosphohistidine" evidence="15">
    <location>
        <position position="701"/>
    </location>
</feature>
<dbReference type="PANTHER" id="PTHR43047">
    <property type="entry name" value="TWO-COMPONENT HISTIDINE PROTEIN KINASE"/>
    <property type="match status" value="1"/>
</dbReference>
<dbReference type="InterPro" id="IPR008207">
    <property type="entry name" value="Sig_transdc_His_kin_Hpt_dom"/>
</dbReference>